<gene>
    <name evidence="2" type="ORF">LY90DRAFT_667240</name>
</gene>
<protein>
    <submittedName>
        <fullName evidence="2">Uncharacterized protein</fullName>
    </submittedName>
</protein>
<dbReference type="EMBL" id="MCOG01000040">
    <property type="protein sequence ID" value="ORY72366.1"/>
    <property type="molecule type" value="Genomic_DNA"/>
</dbReference>
<feature type="region of interest" description="Disordered" evidence="1">
    <location>
        <begin position="1335"/>
        <end position="1405"/>
    </location>
</feature>
<proteinExistence type="predicted"/>
<evidence type="ECO:0000313" key="3">
    <source>
        <dbReference type="Proteomes" id="UP000193920"/>
    </source>
</evidence>
<feature type="region of interest" description="Disordered" evidence="1">
    <location>
        <begin position="1978"/>
        <end position="2061"/>
    </location>
</feature>
<feature type="non-terminal residue" evidence="2">
    <location>
        <position position="2061"/>
    </location>
</feature>
<feature type="compositionally biased region" description="Low complexity" evidence="1">
    <location>
        <begin position="2002"/>
        <end position="2022"/>
    </location>
</feature>
<dbReference type="OrthoDB" id="68437at2759"/>
<name>A0A1Y2EMB0_9FUNG</name>
<dbReference type="GO" id="GO:0035082">
    <property type="term" value="P:axoneme assembly"/>
    <property type="evidence" value="ECO:0007669"/>
    <property type="project" value="InterPro"/>
</dbReference>
<dbReference type="Proteomes" id="UP000193920">
    <property type="component" value="Unassembled WGS sequence"/>
</dbReference>
<feature type="compositionally biased region" description="Basic and acidic residues" evidence="1">
    <location>
        <begin position="1978"/>
        <end position="1992"/>
    </location>
</feature>
<dbReference type="STRING" id="1754190.A0A1Y2EMB0"/>
<comment type="caution">
    <text evidence="2">The sequence shown here is derived from an EMBL/GenBank/DDBJ whole genome shotgun (WGS) entry which is preliminary data.</text>
</comment>
<accession>A0A1Y2EMB0</accession>
<feature type="compositionally biased region" description="Basic and acidic residues" evidence="1">
    <location>
        <begin position="2023"/>
        <end position="2037"/>
    </location>
</feature>
<dbReference type="PANTHER" id="PTHR15977:SF15">
    <property type="entry name" value="CILIA- AND FLAGELLA-ASSOCIATED PROTEIN 46"/>
    <property type="match status" value="1"/>
</dbReference>
<dbReference type="PANTHER" id="PTHR15977">
    <property type="entry name" value="CILIA- AND FLAGELLA-ASSOCIATED PROTEIN 46"/>
    <property type="match status" value="1"/>
</dbReference>
<reference evidence="2 3" key="1">
    <citation type="submission" date="2016-08" db="EMBL/GenBank/DDBJ databases">
        <title>A Parts List for Fungal Cellulosomes Revealed by Comparative Genomics.</title>
        <authorList>
            <consortium name="DOE Joint Genome Institute"/>
            <person name="Haitjema C.H."/>
            <person name="Gilmore S.P."/>
            <person name="Henske J.K."/>
            <person name="Solomon K.V."/>
            <person name="De Groot R."/>
            <person name="Kuo A."/>
            <person name="Mondo S.J."/>
            <person name="Salamov A.A."/>
            <person name="Labutti K."/>
            <person name="Zhao Z."/>
            <person name="Chiniquy J."/>
            <person name="Barry K."/>
            <person name="Brewer H.M."/>
            <person name="Purvine S.O."/>
            <person name="Wright A.T."/>
            <person name="Boxma B."/>
            <person name="Van Alen T."/>
            <person name="Hackstein J.H."/>
            <person name="Baker S.E."/>
            <person name="Grigoriev I.V."/>
            <person name="O'Malley M.A."/>
        </authorList>
    </citation>
    <scope>NUCLEOTIDE SEQUENCE [LARGE SCALE GENOMIC DNA]</scope>
    <source>
        <strain evidence="2 3">G1</strain>
    </source>
</reference>
<evidence type="ECO:0000313" key="2">
    <source>
        <dbReference type="EMBL" id="ORY72366.1"/>
    </source>
</evidence>
<dbReference type="InterPro" id="IPR039586">
    <property type="entry name" value="CFAP46"/>
</dbReference>
<organism evidence="2 3">
    <name type="scientific">Neocallimastix californiae</name>
    <dbReference type="NCBI Taxonomy" id="1754190"/>
    <lineage>
        <taxon>Eukaryota</taxon>
        <taxon>Fungi</taxon>
        <taxon>Fungi incertae sedis</taxon>
        <taxon>Chytridiomycota</taxon>
        <taxon>Chytridiomycota incertae sedis</taxon>
        <taxon>Neocallimastigomycetes</taxon>
        <taxon>Neocallimastigales</taxon>
        <taxon>Neocallimastigaceae</taxon>
        <taxon>Neocallimastix</taxon>
    </lineage>
</organism>
<evidence type="ECO:0000256" key="1">
    <source>
        <dbReference type="SAM" id="MobiDB-lite"/>
    </source>
</evidence>
<sequence>MSSVENIDTILNVPYGELSKREIEYCLNVISMKKHEVIYNTSTKLYIKMAKHALATKLWNLCSKWLFNFQNSLSSKRKNKENKISVIYMNKLKNDANALKNSMIGFRMAVQIKNKDLIINFTVFICNIMESWLNISREFSYCFYFILKAFDDIITEIDHDNKKWVMYIKYEVTKCLMDIKKYNYDFKKIQLKNTGKVNMDIEFNPDDTTIFPENSYLKKILLNLDGDFRAFFYIFITNTLNCLPQKENISLLIMKNITDIADLAKKYDQESFLDFIELYVRFVLANFKKPETTKHINDIINKFKINENEKIYISIIKCFKKLPLKIEKIDKLHNKISKYYDSIMDIEEESHSVIFDSYKSTPQNYFVDLAYLALLSKHYNKARSILSNVKFFGYTSRTLILKKKLFEIYLDMDEYLANPALLLLSEESIDFQLDKMKKMKELISTYEKQDGDKNFIQKAIQKRTESPLFILRSVIGKELAKICEYDLEYTRALKYLKKAYLIVNDYNGLLNSNTYHLLNLKLSSQTKDITVEEKLYLKIEEIRKSHNSIPDAELENTLKIYLYDFTNVKRSMEIEEIISKDYIPEHYGMRYIKEFNTINRCKTTMMTLLKIIDLAFQRKIYSIAFDGASIIIFNTWDKEFSNTEYFKISMAHVSYIRAYIILLYWKLYKTNKEQKRMKNVNTKSSDTTLRNLMIRQQSELEMLTRNNSKQIATTPESKTDENDKNSTKFYDYYESRKNSLPYKDKLMEDVLRSINIGLEIDKQWIIHNSASIIYDFVLIQSKTIINGNKDYLFMGYFDEIKILYENLKQSKEKLTLLYIYICSIYMQANVEIIEYELYGEIKLTNSQRKLLENKNNQSKNLNNYFTVVKEIYNFFTTSNLKLDNYTSMTISNLWIRYKQAKTDEETTVKDIEKTSLFPVDYLENIKVTSTSDYMKKLSKIMEDYINMEENLSLSNWVESLVRIGRCALKEKLYNYALKCFNSAFKEKIPTNTSSSAFNNEYDANICFYWTSIGYFECANVYQEYISINHIITNIPTMHLNSINYLVESTRYLRLQSNVSYELFLEISKRAWNIAIQLLKYKNTYKQLEKSLYDLVFVTSRITTEQKNFKEYFRDPKNEVVTIFGQIFSLLLELNLLNKNWTSGLHIISKLNALLPKNVDNNCYLEKLQFFYHTNNEMGLNSLFTNKPELQLFYWTNIACTEEIEKEQKEQAYKTCMDLCEESDKKAEYIIKYVDWMNTNKVEKEKCLEYLIMAWDLIDPIISEKIKLGNELNDKEVYIDENKSYSVYHVEILVRSFILYLTIHHTKENTLTCIQTIYKLLMDIISNTYKVAILQKESRESNSRSRGNANKDENKKNIKDKKNEKGEKGEKGGKGENKNKNKNKNDKKKESENDTESEKVSSNDSNNLSTISELPVNVKDWLYYVWPNAMFSILEEEDNDNILVKKNIKSIRSLIRAIYYTIEECLALLRYNYIYFFLWLINILNNNFISSDEKIEFNCVNNALDFHIYNILDEKGIAFKRYFELIKQFSIIITDINVLSIEKKYSIDKLDIFNDFLFDNTSNFVKVIEVFALNKDVIDVNKLKPVIKQIEEGSSIHNETVMSKLIYSKLVVYEHLNLPDFTEEEYIDLCKIGLNLNCNIKMKYKIANCYLKYLSEHSCTFDEFEKAGQFTLSLLKEMSSPEDWCIHSLIGKLHQDIGSILGNFALKCDDKDKIFKLAYIHFNEALKIFDSNHLYYNKAFLIVDYIKVIYCHLFYNKIWSKNLLLICLSLIKESQLSLDNYKNDPKYIEITETSEYKNCVELITILEIELYIIINKYDNNILYYPKDSIKHMISNYINDSYILPGINEKYAFIKQISMEEAKNICLSLKEYLNKSNSKNIHILFLYGIVQCLYPDSEDQPSVVDLNNIIFKKTLKIGDYYNKEQKSTTLIKNEYSFLDLDLYEEEEQFFTEFFNSWDLVLLNNITAKYEHSKLDNSQLIEKEEKGGEERGKDDEKDEEEIITKIESSGNILSPSSSPSSPILSSKEKKLSLTDEKSKQENASPVFQQTDTKVSINNDISTSI</sequence>
<dbReference type="GO" id="GO:0060294">
    <property type="term" value="P:cilium movement involved in cell motility"/>
    <property type="evidence" value="ECO:0007669"/>
    <property type="project" value="InterPro"/>
</dbReference>
<feature type="compositionally biased region" description="Polar residues" evidence="1">
    <location>
        <begin position="2038"/>
        <end position="2061"/>
    </location>
</feature>
<keyword evidence="3" id="KW-1185">Reference proteome</keyword>
<feature type="compositionally biased region" description="Basic and acidic residues" evidence="1">
    <location>
        <begin position="1335"/>
        <end position="1400"/>
    </location>
</feature>